<accession>A0ABY5TK94</accession>
<evidence type="ECO:0000313" key="3">
    <source>
        <dbReference type="EMBL" id="UVW34263.1"/>
    </source>
</evidence>
<organism evidence="3 4">
    <name type="scientific">SAR92 clade bacterium H455</name>
    <dbReference type="NCBI Taxonomy" id="2974818"/>
    <lineage>
        <taxon>Bacteria</taxon>
        <taxon>Pseudomonadati</taxon>
        <taxon>Pseudomonadota</taxon>
        <taxon>Gammaproteobacteria</taxon>
        <taxon>Cellvibrionales</taxon>
        <taxon>Porticoccaceae</taxon>
        <taxon>SAR92 clade</taxon>
    </lineage>
</organism>
<sequence>MNSPNPQSNNSHSDPTDVGLPPIVLDHLPNMPSLLGRAAFKSGYYQLGDVLPALSTEINHLRIREHDLQAYRVLCGFTDNSVLPATYLHMLSFPLSLNLLIQQDFPMKAMGQVHLRNQISVLEEFDLRASISMKATIGSSELTSRGVEWDIDVTASVDNQLVWSSTSTYLNRCKTGIAAVRKQEVSPQGNAQDWIVEADVGRRYAKVSADYNPIHLSDITAKLFGFKQAIAHGMWSKARCLAALEGKLPNSGYSVDVAFHRPLFLPSEVVFNSAVNQQGESFSLTNKKSGVLHLLGQIS</sequence>
<dbReference type="Pfam" id="PF01575">
    <property type="entry name" value="MaoC_dehydratas"/>
    <property type="match status" value="1"/>
</dbReference>
<gene>
    <name evidence="3" type="ORF">NYF23_09540</name>
</gene>
<protein>
    <submittedName>
        <fullName evidence="3">MaoC/PaaZ C-terminal domain-containing protein</fullName>
    </submittedName>
</protein>
<proteinExistence type="predicted"/>
<dbReference type="Gene3D" id="3.10.129.10">
    <property type="entry name" value="Hotdog Thioesterase"/>
    <property type="match status" value="1"/>
</dbReference>
<feature type="region of interest" description="Disordered" evidence="1">
    <location>
        <begin position="1"/>
        <end position="21"/>
    </location>
</feature>
<dbReference type="InterPro" id="IPR029069">
    <property type="entry name" value="HotDog_dom_sf"/>
</dbReference>
<reference evidence="3" key="1">
    <citation type="submission" date="2022-08" db="EMBL/GenBank/DDBJ databases">
        <title>Catabolic pathway analysis in culturable SAR92 clade bacteria reveals their overlooked roles in DMSP degradation in coastal seas.</title>
        <authorList>
            <person name="He X."/>
            <person name="Zhang X."/>
            <person name="Zhang Y."/>
        </authorList>
    </citation>
    <scope>NUCLEOTIDE SEQUENCE</scope>
    <source>
        <strain evidence="3">H455</strain>
    </source>
</reference>
<evidence type="ECO:0000259" key="2">
    <source>
        <dbReference type="Pfam" id="PF01575"/>
    </source>
</evidence>
<dbReference type="PANTHER" id="PTHR43841:SF1">
    <property type="entry name" value="3-HYDROXYACYL-THIOESTER DEHYDRATASE X"/>
    <property type="match status" value="1"/>
</dbReference>
<dbReference type="InterPro" id="IPR003965">
    <property type="entry name" value="Fatty_acid_synthase"/>
</dbReference>
<evidence type="ECO:0000313" key="4">
    <source>
        <dbReference type="Proteomes" id="UP001059934"/>
    </source>
</evidence>
<dbReference type="Proteomes" id="UP001059934">
    <property type="component" value="Chromosome"/>
</dbReference>
<dbReference type="InterPro" id="IPR002539">
    <property type="entry name" value="MaoC-like_dom"/>
</dbReference>
<dbReference type="PANTHER" id="PTHR43841">
    <property type="entry name" value="3-HYDROXYACYL-THIOESTER DEHYDRATASE HTDX-RELATED"/>
    <property type="match status" value="1"/>
</dbReference>
<name>A0ABY5TK94_9GAMM</name>
<feature type="domain" description="MaoC-like" evidence="2">
    <location>
        <begin position="202"/>
        <end position="289"/>
    </location>
</feature>
<keyword evidence="4" id="KW-1185">Reference proteome</keyword>
<feature type="compositionally biased region" description="Low complexity" evidence="1">
    <location>
        <begin position="1"/>
        <end position="13"/>
    </location>
</feature>
<dbReference type="SUPFAM" id="SSF54637">
    <property type="entry name" value="Thioesterase/thiol ester dehydrase-isomerase"/>
    <property type="match status" value="1"/>
</dbReference>
<dbReference type="EMBL" id="CP103416">
    <property type="protein sequence ID" value="UVW34263.1"/>
    <property type="molecule type" value="Genomic_DNA"/>
</dbReference>
<evidence type="ECO:0000256" key="1">
    <source>
        <dbReference type="SAM" id="MobiDB-lite"/>
    </source>
</evidence>
<dbReference type="PRINTS" id="PR01483">
    <property type="entry name" value="FASYNTHASE"/>
</dbReference>